<dbReference type="GO" id="GO:0005634">
    <property type="term" value="C:nucleus"/>
    <property type="evidence" value="ECO:0007669"/>
    <property type="project" value="TreeGrafter"/>
</dbReference>
<dbReference type="OrthoDB" id="341898at2759"/>
<dbReference type="Proteomes" id="UP000190831">
    <property type="component" value="Chromosome G"/>
</dbReference>
<keyword evidence="4" id="KW-1185">Reference proteome</keyword>
<feature type="compositionally biased region" description="Basic and acidic residues" evidence="2">
    <location>
        <begin position="336"/>
        <end position="346"/>
    </location>
</feature>
<dbReference type="PANTHER" id="PTHR16487">
    <property type="entry name" value="PPP4R2-RELATED PROTEIN"/>
    <property type="match status" value="1"/>
</dbReference>
<dbReference type="AlphaFoldDB" id="A0A1G4MIM3"/>
<organism evidence="3 4">
    <name type="scientific">Lachancea fermentati</name>
    <name type="common">Zygosaccharomyces fermentati</name>
    <dbReference type="NCBI Taxonomy" id="4955"/>
    <lineage>
        <taxon>Eukaryota</taxon>
        <taxon>Fungi</taxon>
        <taxon>Dikarya</taxon>
        <taxon>Ascomycota</taxon>
        <taxon>Saccharomycotina</taxon>
        <taxon>Saccharomycetes</taxon>
        <taxon>Saccharomycetales</taxon>
        <taxon>Saccharomycetaceae</taxon>
        <taxon>Lachancea</taxon>
    </lineage>
</organism>
<protein>
    <submittedName>
        <fullName evidence="3">LAFE_0G16930g1_1</fullName>
    </submittedName>
</protein>
<evidence type="ECO:0000256" key="2">
    <source>
        <dbReference type="SAM" id="MobiDB-lite"/>
    </source>
</evidence>
<reference evidence="3 4" key="1">
    <citation type="submission" date="2016-03" db="EMBL/GenBank/DDBJ databases">
        <authorList>
            <person name="Devillers H."/>
        </authorList>
    </citation>
    <scope>NUCLEOTIDE SEQUENCE [LARGE SCALE GENOMIC DNA]</scope>
    <source>
        <strain evidence="3">CBS 6772</strain>
    </source>
</reference>
<dbReference type="InterPro" id="IPR015267">
    <property type="entry name" value="PPP4R2"/>
</dbReference>
<dbReference type="GO" id="GO:0019888">
    <property type="term" value="F:protein phosphatase regulator activity"/>
    <property type="evidence" value="ECO:0007669"/>
    <property type="project" value="InterPro"/>
</dbReference>
<sequence length="359" mass="41069">MMGIKSRKLYEKLTSIVVEGDVSVFEKTQPSELFPDLIVHLSQTIPQDIFQTSTDHDDLNIRLTDLGRYLEAKFAMKNQYPFTMQRICELCYHPLKYFRTPELEKFVNALEKCCMVSSSWDRDEVNKHEEVADAGDVSLSKIPWLDETQEHDLGSFIKEIETVVSVNFGYENDDDEDLQTRDVIIKDYYDEDEDDEADADYEEEAEDAEEVEEEEEEEEGEDEEDKLDDDVTVETNPTEDSREGTITSDADDLEMPEAIRKRKPTELDDYKYESRESPGDTTPKKQRSGTNTSVLTNSPSIARSAGSQNASLEQQISMLISPKSMSETMDKAVATTDHDENGHYKETSPLISKTKRLNK</sequence>
<dbReference type="STRING" id="4955.A0A1G4MIM3"/>
<evidence type="ECO:0000313" key="3">
    <source>
        <dbReference type="EMBL" id="SCW03729.1"/>
    </source>
</evidence>
<comment type="similarity">
    <text evidence="1">Belongs to the PPP4R2 family.</text>
</comment>
<feature type="region of interest" description="Disordered" evidence="2">
    <location>
        <begin position="188"/>
        <end position="359"/>
    </location>
</feature>
<dbReference type="GO" id="GO:0005737">
    <property type="term" value="C:cytoplasm"/>
    <property type="evidence" value="ECO:0007669"/>
    <property type="project" value="TreeGrafter"/>
</dbReference>
<dbReference type="GO" id="GO:0030289">
    <property type="term" value="C:protein phosphatase 4 complex"/>
    <property type="evidence" value="ECO:0007669"/>
    <property type="project" value="InterPro"/>
</dbReference>
<feature type="compositionally biased region" description="Polar residues" evidence="2">
    <location>
        <begin position="233"/>
        <end position="248"/>
    </location>
</feature>
<name>A0A1G4MIM3_LACFM</name>
<dbReference type="OMA" id="CYDPFKY"/>
<dbReference type="EMBL" id="LT598486">
    <property type="protein sequence ID" value="SCW03729.1"/>
    <property type="molecule type" value="Genomic_DNA"/>
</dbReference>
<feature type="compositionally biased region" description="Basic and acidic residues" evidence="2">
    <location>
        <begin position="264"/>
        <end position="278"/>
    </location>
</feature>
<feature type="compositionally biased region" description="Acidic residues" evidence="2">
    <location>
        <begin position="189"/>
        <end position="232"/>
    </location>
</feature>
<accession>A0A1G4MIM3</accession>
<evidence type="ECO:0000256" key="1">
    <source>
        <dbReference type="ARBA" id="ARBA00009207"/>
    </source>
</evidence>
<proteinExistence type="inferred from homology"/>
<dbReference type="PANTHER" id="PTHR16487:SF0">
    <property type="entry name" value="PROTEIN PHOSPHATASE 4 REGULATORY SUBUNIT 2-RELATED"/>
    <property type="match status" value="1"/>
</dbReference>
<gene>
    <name evidence="3" type="ORF">LAFE_0G16930G</name>
</gene>
<feature type="compositionally biased region" description="Polar residues" evidence="2">
    <location>
        <begin position="288"/>
        <end position="327"/>
    </location>
</feature>
<dbReference type="Pfam" id="PF09184">
    <property type="entry name" value="PPP4R2"/>
    <property type="match status" value="1"/>
</dbReference>
<evidence type="ECO:0000313" key="4">
    <source>
        <dbReference type="Proteomes" id="UP000190831"/>
    </source>
</evidence>